<feature type="domain" description="Histidine kinase" evidence="4">
    <location>
        <begin position="698"/>
        <end position="923"/>
    </location>
</feature>
<dbReference type="EMBL" id="CP003989">
    <property type="protein sequence ID" value="AGA34134.1"/>
    <property type="molecule type" value="Genomic_DNA"/>
</dbReference>
<dbReference type="InterPro" id="IPR001610">
    <property type="entry name" value="PAC"/>
</dbReference>
<dbReference type="InterPro" id="IPR029016">
    <property type="entry name" value="GAF-like_dom_sf"/>
</dbReference>
<keyword evidence="8" id="KW-1185">Reference proteome</keyword>
<dbReference type="InterPro" id="IPR000700">
    <property type="entry name" value="PAS-assoc_C"/>
</dbReference>
<keyword evidence="3" id="KW-0597">Phosphoprotein</keyword>
<reference evidence="7" key="1">
    <citation type="submission" date="2015-12" db="EMBL/GenBank/DDBJ databases">
        <authorList>
            <person name="Tikhonova T.V."/>
            <person name="Pavlov A.R."/>
            <person name="Beletsky A.V."/>
            <person name="Mardanov A.V."/>
            <person name="Sorokin D.Y."/>
            <person name="Ravin N.V."/>
            <person name="Popov V.O."/>
        </authorList>
    </citation>
    <scope>NUCLEOTIDE SEQUENCE</scope>
    <source>
        <strain evidence="7">DSM 14787</strain>
    </source>
</reference>
<dbReference type="PANTHER" id="PTHR43065:SF42">
    <property type="entry name" value="TWO-COMPONENT SENSOR PPRA"/>
    <property type="match status" value="1"/>
</dbReference>
<dbReference type="SMART" id="SM00086">
    <property type="entry name" value="PAC"/>
    <property type="match status" value="4"/>
</dbReference>
<gene>
    <name evidence="7" type="primary">nodV [H]</name>
    <name evidence="7" type="ordered locus">TVNIR_2491</name>
</gene>
<dbReference type="PATRIC" id="fig|1255043.3.peg.2514"/>
<evidence type="ECO:0000313" key="8">
    <source>
        <dbReference type="Proteomes" id="UP000010809"/>
    </source>
</evidence>
<dbReference type="NCBIfam" id="TIGR00229">
    <property type="entry name" value="sensory_box"/>
    <property type="match status" value="2"/>
</dbReference>
<feature type="domain" description="PAC" evidence="6">
    <location>
        <begin position="633"/>
        <end position="685"/>
    </location>
</feature>
<protein>
    <recommendedName>
        <fullName evidence="2">histidine kinase</fullName>
        <ecNumber evidence="2">2.7.13.3</ecNumber>
    </recommendedName>
</protein>
<dbReference type="Gene3D" id="3.30.450.20">
    <property type="entry name" value="PAS domain"/>
    <property type="match status" value="3"/>
</dbReference>
<organism evidence="7 8">
    <name type="scientific">Thioalkalivibrio nitratireducens (strain DSM 14787 / UNIQEM 213 / ALEN2)</name>
    <dbReference type="NCBI Taxonomy" id="1255043"/>
    <lineage>
        <taxon>Bacteria</taxon>
        <taxon>Pseudomonadati</taxon>
        <taxon>Pseudomonadota</taxon>
        <taxon>Gammaproteobacteria</taxon>
        <taxon>Chromatiales</taxon>
        <taxon>Ectothiorhodospiraceae</taxon>
        <taxon>Thioalkalivibrio</taxon>
    </lineage>
</organism>
<dbReference type="InterPro" id="IPR003018">
    <property type="entry name" value="GAF"/>
</dbReference>
<dbReference type="Gene3D" id="1.10.287.130">
    <property type="match status" value="1"/>
</dbReference>
<keyword evidence="7" id="KW-0418">Kinase</keyword>
<evidence type="ECO:0000259" key="4">
    <source>
        <dbReference type="PROSITE" id="PS50109"/>
    </source>
</evidence>
<dbReference type="Gene3D" id="3.30.450.40">
    <property type="match status" value="1"/>
</dbReference>
<dbReference type="InterPro" id="IPR013656">
    <property type="entry name" value="PAS_4"/>
</dbReference>
<proteinExistence type="predicted"/>
<dbReference type="SUPFAM" id="SSF55874">
    <property type="entry name" value="ATPase domain of HSP90 chaperone/DNA topoisomerase II/histidine kinase"/>
    <property type="match status" value="1"/>
</dbReference>
<dbReference type="Gene3D" id="3.30.565.10">
    <property type="entry name" value="Histidine kinase-like ATPase, C-terminal domain"/>
    <property type="match status" value="1"/>
</dbReference>
<dbReference type="CDD" id="cd00130">
    <property type="entry name" value="PAS"/>
    <property type="match status" value="2"/>
</dbReference>
<sequence>MEALARTFDLMCVTFDTTGRILDLSPVARDSLELGVGDTVPGHLPDYLGSATHETLDWLFGPPAGEPLELALVSRQGRPRWWQAMLLSVDRDGEDGARRMLVARDLTGEIAAKQADKSRRRWQRIIVDVSRALSGTPAECYREALDRVLGLVGQGLRADRLFLMQKEQDAAAPEKSLSWSVQDADPMTATLDTTAFAGCDRLQAALVSGSPFIIPDADALSRDADRIAEITCMGRRGCRAILFAPLLSRGYVTGCIVAESVAARPEWDDLPESEWRTVVEILSESLIRERKGQELQLERERLREAQALARLGYWDWDPEIGLATWSEGTEDLLGLDPARCGSLSDLLSVFEGSDSTALELACVQALANDAQVDMELRWARRGPGDVVGRASGWAHVQARVVHRPHGEGRVLRGNILDISGLKENETRAQAAHARLRHLIASAPIVVYVQQVDGDRLVPEYASDNLRTVFGHETDDLGDSAWWQRNVHPSDFDRVARRTREILQEGHFVGEYRILDSQGSYHWVYEEGNLLRDPDGRPSEVVGIWLDVTGRKEAEAATEASERRYRDLVENAPALICRFGPDLRFRFVNRTLAEYLSRDPADLIGACWLDYLLEDQRAAYQRDIASLSPDQPFGTHELRILRADRRVRWQVWSERAFFDEHGNLVEIQAVGRDNTDLREAQSQLVQAAKLATLGEMTTSVAHEMNQPLNVIRMAVYNARRSVLANRVDPGALLGKLERVEHQVARAAQIVDHMRVFGRKSHVQRQPFDPVEPLQDAVALLGEQLRIHGIRLDWTPPGTSRKVLGHPDQLEQILMNLVINARDAILGKGARGRQGREAQPWVRVEMEDDPQHRSVVIRVRDGGGGVPESLLDRVFEPFFTTKEVGQGTGLGLSIGFGIIKDMGGSIRVENEEHGACFTIQLPGCEDPATTSPEGRVAES</sequence>
<dbReference type="PROSITE" id="PS50112">
    <property type="entry name" value="PAS"/>
    <property type="match status" value="1"/>
</dbReference>
<dbReference type="PANTHER" id="PTHR43065">
    <property type="entry name" value="SENSOR HISTIDINE KINASE"/>
    <property type="match status" value="1"/>
</dbReference>
<dbReference type="SMART" id="SM00387">
    <property type="entry name" value="HATPase_c"/>
    <property type="match status" value="1"/>
</dbReference>
<dbReference type="SMART" id="SM00388">
    <property type="entry name" value="HisKA"/>
    <property type="match status" value="1"/>
</dbReference>
<dbReference type="InterPro" id="IPR036890">
    <property type="entry name" value="HATPase_C_sf"/>
</dbReference>
<dbReference type="STRING" id="1255043.TVNIR_2491"/>
<evidence type="ECO:0000256" key="1">
    <source>
        <dbReference type="ARBA" id="ARBA00000085"/>
    </source>
</evidence>
<dbReference type="eggNOG" id="COG4191">
    <property type="taxonomic scope" value="Bacteria"/>
</dbReference>
<dbReference type="Pfam" id="PF02518">
    <property type="entry name" value="HATPase_c"/>
    <property type="match status" value="1"/>
</dbReference>
<dbReference type="InterPro" id="IPR000014">
    <property type="entry name" value="PAS"/>
</dbReference>
<dbReference type="Pfam" id="PF01590">
    <property type="entry name" value="GAF"/>
    <property type="match status" value="1"/>
</dbReference>
<evidence type="ECO:0000256" key="2">
    <source>
        <dbReference type="ARBA" id="ARBA00012438"/>
    </source>
</evidence>
<dbReference type="CDD" id="cd00082">
    <property type="entry name" value="HisKA"/>
    <property type="match status" value="1"/>
</dbReference>
<dbReference type="SUPFAM" id="SSF47384">
    <property type="entry name" value="Homodimeric domain of signal transducing histidine kinase"/>
    <property type="match status" value="1"/>
</dbReference>
<evidence type="ECO:0000256" key="3">
    <source>
        <dbReference type="ARBA" id="ARBA00022553"/>
    </source>
</evidence>
<dbReference type="AlphaFoldDB" id="L0DX01"/>
<dbReference type="PROSITE" id="PS50113">
    <property type="entry name" value="PAC"/>
    <property type="match status" value="2"/>
</dbReference>
<dbReference type="Pfam" id="PF08447">
    <property type="entry name" value="PAS_3"/>
    <property type="match status" value="1"/>
</dbReference>
<dbReference type="Pfam" id="PF08448">
    <property type="entry name" value="PAS_4"/>
    <property type="match status" value="1"/>
</dbReference>
<evidence type="ECO:0000259" key="6">
    <source>
        <dbReference type="PROSITE" id="PS50113"/>
    </source>
</evidence>
<feature type="domain" description="PAC" evidence="6">
    <location>
        <begin position="507"/>
        <end position="559"/>
    </location>
</feature>
<dbReference type="SMART" id="SM00091">
    <property type="entry name" value="PAS"/>
    <property type="match status" value="3"/>
</dbReference>
<name>L0DX01_THIND</name>
<dbReference type="InterPro" id="IPR003594">
    <property type="entry name" value="HATPase_dom"/>
</dbReference>
<dbReference type="InterPro" id="IPR035965">
    <property type="entry name" value="PAS-like_dom_sf"/>
</dbReference>
<dbReference type="SUPFAM" id="SSF55785">
    <property type="entry name" value="PYP-like sensor domain (PAS domain)"/>
    <property type="match status" value="3"/>
</dbReference>
<dbReference type="InterPro" id="IPR013655">
    <property type="entry name" value="PAS_fold_3"/>
</dbReference>
<evidence type="ECO:0000259" key="5">
    <source>
        <dbReference type="PROSITE" id="PS50112"/>
    </source>
</evidence>
<dbReference type="InterPro" id="IPR036097">
    <property type="entry name" value="HisK_dim/P_sf"/>
</dbReference>
<dbReference type="GO" id="GO:0000155">
    <property type="term" value="F:phosphorelay sensor kinase activity"/>
    <property type="evidence" value="ECO:0007669"/>
    <property type="project" value="InterPro"/>
</dbReference>
<evidence type="ECO:0000313" key="7">
    <source>
        <dbReference type="EMBL" id="AGA34134.1"/>
    </source>
</evidence>
<dbReference type="eggNOG" id="COG2202">
    <property type="taxonomic scope" value="Bacteria"/>
</dbReference>
<dbReference type="KEGG" id="tni:TVNIR_2491"/>
<dbReference type="HOGENOM" id="CLU_317582_0_0_6"/>
<dbReference type="InterPro" id="IPR004358">
    <property type="entry name" value="Sig_transdc_His_kin-like_C"/>
</dbReference>
<dbReference type="SUPFAM" id="SSF55781">
    <property type="entry name" value="GAF domain-like"/>
    <property type="match status" value="1"/>
</dbReference>
<dbReference type="Proteomes" id="UP000010809">
    <property type="component" value="Chromosome"/>
</dbReference>
<accession>L0DX01</accession>
<dbReference type="eggNOG" id="COG2203">
    <property type="taxonomic scope" value="Bacteria"/>
</dbReference>
<keyword evidence="7" id="KW-0808">Transferase</keyword>
<dbReference type="PRINTS" id="PR00344">
    <property type="entry name" value="BCTRLSENSOR"/>
</dbReference>
<dbReference type="EC" id="2.7.13.3" evidence="2"/>
<dbReference type="PROSITE" id="PS50109">
    <property type="entry name" value="HIS_KIN"/>
    <property type="match status" value="1"/>
</dbReference>
<dbReference type="InterPro" id="IPR003661">
    <property type="entry name" value="HisK_dim/P_dom"/>
</dbReference>
<feature type="domain" description="PAS" evidence="5">
    <location>
        <begin position="431"/>
        <end position="505"/>
    </location>
</feature>
<comment type="catalytic activity">
    <reaction evidence="1">
        <text>ATP + protein L-histidine = ADP + protein N-phospho-L-histidine.</text>
        <dbReference type="EC" id="2.7.13.3"/>
    </reaction>
</comment>
<dbReference type="InterPro" id="IPR005467">
    <property type="entry name" value="His_kinase_dom"/>
</dbReference>